<proteinExistence type="predicted"/>
<protein>
    <recommendedName>
        <fullName evidence="3">Carbohydrate kinase PfkB domain-containing protein</fullName>
    </recommendedName>
</protein>
<sequence>MRASKLSCNDKVKVLHINTFDCGGGAANAALRICESLNVSEDFNSKLWVQGGTKYHRHDDIKLIKRCGEENKTIFR</sequence>
<gene>
    <name evidence="1" type="ORF">D1115_14130</name>
</gene>
<evidence type="ECO:0000313" key="2">
    <source>
        <dbReference type="Proteomes" id="UP000262832"/>
    </source>
</evidence>
<keyword evidence="2" id="KW-1185">Reference proteome</keyword>
<evidence type="ECO:0008006" key="3">
    <source>
        <dbReference type="Google" id="ProtNLM"/>
    </source>
</evidence>
<dbReference type="Proteomes" id="UP000262832">
    <property type="component" value="Chromosome I"/>
</dbReference>
<evidence type="ECO:0000313" key="1">
    <source>
        <dbReference type="EMBL" id="AXY02114.1"/>
    </source>
</evidence>
<reference evidence="1 2" key="1">
    <citation type="submission" date="2018-08" db="EMBL/GenBank/DDBJ databases">
        <title>Genomic taxonomy of the Vibrionaceae family.</title>
        <authorList>
            <person name="Gomez-Gil B."/>
            <person name="Tanaka M."/>
            <person name="Sawabe T."/>
            <person name="Enciso-Ibarra K."/>
        </authorList>
    </citation>
    <scope>NUCLEOTIDE SEQUENCE [LARGE SCALE GENOMIC DNA]</scope>
    <source>
        <strain evidence="1 2">CAIM 1831</strain>
    </source>
</reference>
<accession>A0ABN5PFV4</accession>
<organism evidence="1 2">
    <name type="scientific">Vibrio alfacsensis</name>
    <dbReference type="NCBI Taxonomy" id="1074311"/>
    <lineage>
        <taxon>Bacteria</taxon>
        <taxon>Pseudomonadati</taxon>
        <taxon>Pseudomonadota</taxon>
        <taxon>Gammaproteobacteria</taxon>
        <taxon>Vibrionales</taxon>
        <taxon>Vibrionaceae</taxon>
        <taxon>Vibrio</taxon>
    </lineage>
</organism>
<dbReference type="EMBL" id="CP032093">
    <property type="protein sequence ID" value="AXY02114.1"/>
    <property type="molecule type" value="Genomic_DNA"/>
</dbReference>
<name>A0ABN5PFV4_9VIBR</name>